<evidence type="ECO:0000256" key="3">
    <source>
        <dbReference type="ARBA" id="ARBA00022695"/>
    </source>
</evidence>
<gene>
    <name evidence="11" type="ORF">H8R92_11420</name>
</gene>
<keyword evidence="4" id="KW-0479">Metal-binding</keyword>
<evidence type="ECO:0000256" key="2">
    <source>
        <dbReference type="ARBA" id="ARBA00022679"/>
    </source>
</evidence>
<name>A0A8I0AAR2_9CLOT</name>
<comment type="similarity">
    <text evidence="8">Belongs to the bacterial reverse transcriptase family.</text>
</comment>
<dbReference type="InterPro" id="IPR000123">
    <property type="entry name" value="Reverse_transcriptase_msDNA"/>
</dbReference>
<dbReference type="GO" id="GO:0003723">
    <property type="term" value="F:RNA binding"/>
    <property type="evidence" value="ECO:0007669"/>
    <property type="project" value="InterPro"/>
</dbReference>
<dbReference type="Proteomes" id="UP000662088">
    <property type="component" value="Unassembled WGS sequence"/>
</dbReference>
<evidence type="ECO:0000313" key="11">
    <source>
        <dbReference type="EMBL" id="MBC5641011.1"/>
    </source>
</evidence>
<evidence type="ECO:0000313" key="12">
    <source>
        <dbReference type="Proteomes" id="UP000662088"/>
    </source>
</evidence>
<dbReference type="EMBL" id="JACOOQ010000021">
    <property type="protein sequence ID" value="MBC5641011.1"/>
    <property type="molecule type" value="Genomic_DNA"/>
</dbReference>
<evidence type="ECO:0000259" key="10">
    <source>
        <dbReference type="PROSITE" id="PS50878"/>
    </source>
</evidence>
<dbReference type="GO" id="GO:0046872">
    <property type="term" value="F:metal ion binding"/>
    <property type="evidence" value="ECO:0007669"/>
    <property type="project" value="UniProtKB-KW"/>
</dbReference>
<evidence type="ECO:0000256" key="5">
    <source>
        <dbReference type="ARBA" id="ARBA00022842"/>
    </source>
</evidence>
<dbReference type="GO" id="GO:0051607">
    <property type="term" value="P:defense response to virus"/>
    <property type="evidence" value="ECO:0007669"/>
    <property type="project" value="UniProtKB-KW"/>
</dbReference>
<dbReference type="Gene3D" id="3.30.70.270">
    <property type="match status" value="1"/>
</dbReference>
<evidence type="ECO:0000256" key="6">
    <source>
        <dbReference type="ARBA" id="ARBA00022918"/>
    </source>
</evidence>
<evidence type="ECO:0000256" key="1">
    <source>
        <dbReference type="ARBA" id="ARBA00012493"/>
    </source>
</evidence>
<dbReference type="InterPro" id="IPR000477">
    <property type="entry name" value="RT_dom"/>
</dbReference>
<dbReference type="SUPFAM" id="SSF56672">
    <property type="entry name" value="DNA/RNA polymerases"/>
    <property type="match status" value="1"/>
</dbReference>
<dbReference type="PRINTS" id="PR00866">
    <property type="entry name" value="RNADNAPOLMS"/>
</dbReference>
<dbReference type="EC" id="2.7.7.49" evidence="1"/>
<dbReference type="GO" id="GO:0003964">
    <property type="term" value="F:RNA-directed DNA polymerase activity"/>
    <property type="evidence" value="ECO:0007669"/>
    <property type="project" value="UniProtKB-KW"/>
</dbReference>
<proteinExistence type="inferred from homology"/>
<sequence length="305" mass="35868">MMIKEDLVVKYIPKHNGYRKIVTYKENSELKKFHTKAKNVLDKKIIPSKFAKAYIKKRSIISNANVHRYNDIFIALDIKDFFANIKHKKLIDLLQFELARNGRRVYKKDCIKIVKSCSNTDRGLLVGLKLSPILANIYLKEFDNILYGKLKKMNLPDVKYTRYADDLVISFKNCEANLHDIISLIQKLLKRYGLRINEKKTRIINFNVSNHVRITGINIVKDEKNFRTLSVGRQRKNELYYLAKEILDGQLNDPVKIRKVKGLQSFILSVEGVNYQKTYSYAMINEFTRRGYIDLKDFIDKLDYK</sequence>
<keyword evidence="2" id="KW-0808">Transferase</keyword>
<keyword evidence="12" id="KW-1185">Reference proteome</keyword>
<dbReference type="PANTHER" id="PTHR34047">
    <property type="entry name" value="NUCLEAR INTRON MATURASE 1, MITOCHONDRIAL-RELATED"/>
    <property type="match status" value="1"/>
</dbReference>
<evidence type="ECO:0000256" key="7">
    <source>
        <dbReference type="ARBA" id="ARBA00023118"/>
    </source>
</evidence>
<evidence type="ECO:0000256" key="9">
    <source>
        <dbReference type="ARBA" id="ARBA00048173"/>
    </source>
</evidence>
<organism evidence="11 12">
    <name type="scientific">Clostridium lentum</name>
    <dbReference type="NCBI Taxonomy" id="2763037"/>
    <lineage>
        <taxon>Bacteria</taxon>
        <taxon>Bacillati</taxon>
        <taxon>Bacillota</taxon>
        <taxon>Clostridia</taxon>
        <taxon>Eubacteriales</taxon>
        <taxon>Clostridiaceae</taxon>
        <taxon>Clostridium</taxon>
    </lineage>
</organism>
<comment type="caution">
    <text evidence="11">The sequence shown here is derived from an EMBL/GenBank/DDBJ whole genome shotgun (WGS) entry which is preliminary data.</text>
</comment>
<dbReference type="PROSITE" id="PS50878">
    <property type="entry name" value="RT_POL"/>
    <property type="match status" value="1"/>
</dbReference>
<keyword evidence="3" id="KW-0548">Nucleotidyltransferase</keyword>
<dbReference type="InterPro" id="IPR043502">
    <property type="entry name" value="DNA/RNA_pol_sf"/>
</dbReference>
<evidence type="ECO:0000256" key="8">
    <source>
        <dbReference type="ARBA" id="ARBA00034120"/>
    </source>
</evidence>
<reference evidence="11" key="1">
    <citation type="submission" date="2020-08" db="EMBL/GenBank/DDBJ databases">
        <title>Genome public.</title>
        <authorList>
            <person name="Liu C."/>
            <person name="Sun Q."/>
        </authorList>
    </citation>
    <scope>NUCLEOTIDE SEQUENCE</scope>
    <source>
        <strain evidence="11">NSJ-42</strain>
    </source>
</reference>
<evidence type="ECO:0000256" key="4">
    <source>
        <dbReference type="ARBA" id="ARBA00022723"/>
    </source>
</evidence>
<dbReference type="Pfam" id="PF00078">
    <property type="entry name" value="RVT_1"/>
    <property type="match status" value="1"/>
</dbReference>
<keyword evidence="7" id="KW-0051">Antiviral defense</keyword>
<dbReference type="AlphaFoldDB" id="A0A8I0AAR2"/>
<comment type="catalytic activity">
    <reaction evidence="9">
        <text>DNA(n) + a 2'-deoxyribonucleoside 5'-triphosphate = DNA(n+1) + diphosphate</text>
        <dbReference type="Rhea" id="RHEA:22508"/>
        <dbReference type="Rhea" id="RHEA-COMP:17339"/>
        <dbReference type="Rhea" id="RHEA-COMP:17340"/>
        <dbReference type="ChEBI" id="CHEBI:33019"/>
        <dbReference type="ChEBI" id="CHEBI:61560"/>
        <dbReference type="ChEBI" id="CHEBI:173112"/>
        <dbReference type="EC" id="2.7.7.49"/>
    </reaction>
</comment>
<dbReference type="InterPro" id="IPR043128">
    <property type="entry name" value="Rev_trsase/Diguanyl_cyclase"/>
</dbReference>
<feature type="domain" description="Reverse transcriptase" evidence="10">
    <location>
        <begin position="1"/>
        <end position="219"/>
    </location>
</feature>
<protein>
    <recommendedName>
        <fullName evidence="1">RNA-directed DNA polymerase</fullName>
        <ecNumber evidence="1">2.7.7.49</ecNumber>
    </recommendedName>
</protein>
<keyword evidence="5" id="KW-0460">Magnesium</keyword>
<keyword evidence="6 11" id="KW-0695">RNA-directed DNA polymerase</keyword>
<dbReference type="InterPro" id="IPR051083">
    <property type="entry name" value="GrpII_Intron_Splice-Mob/Def"/>
</dbReference>
<accession>A0A8I0AAR2</accession>